<dbReference type="Proteomes" id="UP000199274">
    <property type="component" value="Unassembled WGS sequence"/>
</dbReference>
<keyword evidence="1" id="KW-1133">Transmembrane helix</keyword>
<dbReference type="OrthoDB" id="676730at2"/>
<dbReference type="STRING" id="178355.SAMN04488062_1316"/>
<reference evidence="3" key="1">
    <citation type="submission" date="2016-10" db="EMBL/GenBank/DDBJ databases">
        <authorList>
            <person name="Varghese N."/>
            <person name="Submissions S."/>
        </authorList>
    </citation>
    <scope>NUCLEOTIDE SEQUENCE [LARGE SCALE GENOMIC DNA]</scope>
    <source>
        <strain evidence="3">CGMCC 1.2747</strain>
    </source>
</reference>
<organism evidence="2 3">
    <name type="scientific">Flavobacterium omnivorum</name>
    <dbReference type="NCBI Taxonomy" id="178355"/>
    <lineage>
        <taxon>Bacteria</taxon>
        <taxon>Pseudomonadati</taxon>
        <taxon>Bacteroidota</taxon>
        <taxon>Flavobacteriia</taxon>
        <taxon>Flavobacteriales</taxon>
        <taxon>Flavobacteriaceae</taxon>
        <taxon>Flavobacterium</taxon>
    </lineage>
</organism>
<gene>
    <name evidence="2" type="ORF">SAMN04488062_1316</name>
</gene>
<evidence type="ECO:0000313" key="3">
    <source>
        <dbReference type="Proteomes" id="UP000199274"/>
    </source>
</evidence>
<keyword evidence="3" id="KW-1185">Reference proteome</keyword>
<name>A0A1G8J2W0_9FLAO</name>
<dbReference type="RefSeq" id="WP_091259519.1">
    <property type="nucleotide sequence ID" value="NZ_FNDB01000031.1"/>
</dbReference>
<sequence>MKNKKNIYILLPVVLFIWGAVMYQFFSFANTKETQQLTSTEFQIKTLTITERDTFSINVNYRDPFLGKMFAPQNNVTSKKTSKTRKEPQIEEPLIWPPILYKGIVSDTKDKIKIYMLIIGGKTCLMKKGETENEVFLKEGDRESVYVKYKGNLNLIMLAE</sequence>
<feature type="transmembrane region" description="Helical" evidence="1">
    <location>
        <begin position="7"/>
        <end position="26"/>
    </location>
</feature>
<accession>A0A1G8J2W0</accession>
<keyword evidence="1" id="KW-0472">Membrane</keyword>
<evidence type="ECO:0000313" key="2">
    <source>
        <dbReference type="EMBL" id="SDI25000.1"/>
    </source>
</evidence>
<proteinExistence type="predicted"/>
<dbReference type="AlphaFoldDB" id="A0A1G8J2W0"/>
<keyword evidence="1" id="KW-0812">Transmembrane</keyword>
<dbReference type="EMBL" id="FNDB01000031">
    <property type="protein sequence ID" value="SDI25000.1"/>
    <property type="molecule type" value="Genomic_DNA"/>
</dbReference>
<evidence type="ECO:0000256" key="1">
    <source>
        <dbReference type="SAM" id="Phobius"/>
    </source>
</evidence>
<protein>
    <submittedName>
        <fullName evidence="2">Uncharacterized protein</fullName>
    </submittedName>
</protein>